<dbReference type="Pfam" id="PF10407">
    <property type="entry name" value="Cytokin_check_N"/>
    <property type="match status" value="1"/>
</dbReference>
<feature type="compositionally biased region" description="Basic and acidic residues" evidence="1">
    <location>
        <begin position="366"/>
        <end position="381"/>
    </location>
</feature>
<dbReference type="GO" id="GO:0000183">
    <property type="term" value="P:rDNA heterochromatin formation"/>
    <property type="evidence" value="ECO:0007669"/>
    <property type="project" value="InterPro"/>
</dbReference>
<proteinExistence type="predicted"/>
<dbReference type="Proteomes" id="UP000750334">
    <property type="component" value="Unassembled WGS sequence"/>
</dbReference>
<keyword evidence="4" id="KW-1185">Reference proteome</keyword>
<dbReference type="PANTHER" id="PTHR28196:SF1">
    <property type="entry name" value="NUCLEOLAR PROTEIN NET1-RELATED"/>
    <property type="match status" value="1"/>
</dbReference>
<comment type="caution">
    <text evidence="3">The sequence shown here is derived from an EMBL/GenBank/DDBJ whole genome shotgun (WGS) entry which is preliminary data.</text>
</comment>
<feature type="region of interest" description="Disordered" evidence="1">
    <location>
        <begin position="234"/>
        <end position="394"/>
    </location>
</feature>
<feature type="region of interest" description="Disordered" evidence="1">
    <location>
        <begin position="575"/>
        <end position="694"/>
    </location>
</feature>
<feature type="compositionally biased region" description="Pro residues" evidence="1">
    <location>
        <begin position="258"/>
        <end position="267"/>
    </location>
</feature>
<feature type="compositionally biased region" description="Polar residues" evidence="1">
    <location>
        <begin position="174"/>
        <end position="192"/>
    </location>
</feature>
<feature type="compositionally biased region" description="Basic and acidic residues" evidence="1">
    <location>
        <begin position="289"/>
        <end position="302"/>
    </location>
</feature>
<accession>A0A9P6VYY8</accession>
<feature type="compositionally biased region" description="Polar residues" evidence="1">
    <location>
        <begin position="339"/>
        <end position="364"/>
    </location>
</feature>
<organism evidence="3 4">
    <name type="scientific">Maudiozyma exigua</name>
    <name type="common">Yeast</name>
    <name type="synonym">Kazachstania exigua</name>
    <dbReference type="NCBI Taxonomy" id="34358"/>
    <lineage>
        <taxon>Eukaryota</taxon>
        <taxon>Fungi</taxon>
        <taxon>Dikarya</taxon>
        <taxon>Ascomycota</taxon>
        <taxon>Saccharomycotina</taxon>
        <taxon>Saccharomycetes</taxon>
        <taxon>Saccharomycetales</taxon>
        <taxon>Saccharomycetaceae</taxon>
        <taxon>Maudiozyma</taxon>
    </lineage>
</organism>
<reference evidence="3 4" key="1">
    <citation type="submission" date="2020-11" db="EMBL/GenBank/DDBJ databases">
        <title>Kefir isolates.</title>
        <authorList>
            <person name="Marcisauskas S."/>
            <person name="Kim Y."/>
            <person name="Blasche S."/>
        </authorList>
    </citation>
    <scope>NUCLEOTIDE SEQUENCE [LARGE SCALE GENOMIC DNA]</scope>
    <source>
        <strain evidence="3 4">OG2</strain>
    </source>
</reference>
<feature type="compositionally biased region" description="Basic and acidic residues" evidence="1">
    <location>
        <begin position="320"/>
        <end position="338"/>
    </location>
</feature>
<feature type="compositionally biased region" description="Polar residues" evidence="1">
    <location>
        <begin position="382"/>
        <end position="394"/>
    </location>
</feature>
<feature type="compositionally biased region" description="Polar residues" evidence="1">
    <location>
        <begin position="492"/>
        <end position="504"/>
    </location>
</feature>
<feature type="compositionally biased region" description="Low complexity" evidence="1">
    <location>
        <begin position="431"/>
        <end position="444"/>
    </location>
</feature>
<gene>
    <name evidence="3" type="ORF">C6P45_002325</name>
</gene>
<name>A0A9P6VYY8_MAUEX</name>
<evidence type="ECO:0000313" key="4">
    <source>
        <dbReference type="Proteomes" id="UP000750334"/>
    </source>
</evidence>
<feature type="domain" description="Nucleolar protein Dnt1-like N-terminal" evidence="2">
    <location>
        <begin position="73"/>
        <end position="143"/>
    </location>
</feature>
<feature type="compositionally biased region" description="Basic and acidic residues" evidence="1">
    <location>
        <begin position="245"/>
        <end position="254"/>
    </location>
</feature>
<dbReference type="InterPro" id="IPR018844">
    <property type="entry name" value="Dnt1-like_N"/>
</dbReference>
<feature type="region of interest" description="Disordered" evidence="1">
    <location>
        <begin position="488"/>
        <end position="511"/>
    </location>
</feature>
<protein>
    <recommendedName>
        <fullName evidence="2">Nucleolar protein Dnt1-like N-terminal domain-containing protein</fullName>
    </recommendedName>
</protein>
<dbReference type="AlphaFoldDB" id="A0A9P6VYY8"/>
<evidence type="ECO:0000313" key="3">
    <source>
        <dbReference type="EMBL" id="KAG0657792.1"/>
    </source>
</evidence>
<sequence>LQLIPPSALTTPMPGNTSQHLFNSSQMSANMSGISLNHFTSNIMRRRDTGVYFHPSRRSVSVSVIPRVNSNIKRVLHFTKRTRTLQQLSNEIIEKIEKMYPDVNAEIEIDTLQDKWGCDLDPDFTINEVFASDNVVQVLLKNEIDWNQHIPVSGYANKRTKLSKRGQNGKPFVTSGNNDNSRPMHPPSTNVTSVLSHNENEANGIRRTSGSHLPKGGLYKGIRVSTPLIHEIHPTNSMIDDNDGEGNHAVDPRNKSILPPPSQPQSPPIRISSSMEVGKRIKSSIAEDTVSRSETFDPDKAKQQRLQFSSPHISITTPNDKGETRKNSDYESRKDTKTVVENNGSNTVGNIKNAPTRSHQSLQTPRVDKLDIQNDNRKNNEPHSGSTHLLNGSSFTNRIPVSTVRTLYSHQAPTINAATMTSPNIDDVISISQDQDSNSSRNVSGNAKSLPRMLKRQQSSIADNNGSPVKNNPIFDEKADQVHLAALPDSAHNANVTGKKSPTESPEETERASKIINPNINKHNHSSKRSGAIYTSEKGTENDFGSQETVANSSFQKKHLVAAIHSKGSIIPAFLKEETSKGRKKHSKSRKPYTTVLHKDIDNSKPDPRNILPRRIPRNAARKAVQKLSGNIESGSEDNSLSDRENGDGSISTSSTDSGSEDMEGGLETDTGIETDYFSENSSSESCDNSREVPEPRMIINIDPIKEKMVTDLDTQVLSSQNVVVSKEPEKQSQHMEVPPKLNEINRVIPDSQGTLNSHQSSGSALLSESAYKDSNSLRRENHGSTIPRGRYKPNENNKQASMVRVMNNFQSDTTKVTDTDSNELYSANTKYPTKFLDNQLPKMRPSLQTIMDVKEKDFQLTTLNNVTHIPLDQDASTEEETLSELE</sequence>
<feature type="region of interest" description="Disordered" evidence="1">
    <location>
        <begin position="751"/>
        <end position="798"/>
    </location>
</feature>
<dbReference type="InterPro" id="IPR043185">
    <property type="entry name" value="Net1/Tof2"/>
</dbReference>
<evidence type="ECO:0000259" key="2">
    <source>
        <dbReference type="Pfam" id="PF10407"/>
    </source>
</evidence>
<dbReference type="OrthoDB" id="6365676at2759"/>
<evidence type="ECO:0000256" key="1">
    <source>
        <dbReference type="SAM" id="MobiDB-lite"/>
    </source>
</evidence>
<feature type="non-terminal residue" evidence="3">
    <location>
        <position position="1"/>
    </location>
</feature>
<feature type="compositionally biased region" description="Polar residues" evidence="1">
    <location>
        <begin position="752"/>
        <end position="767"/>
    </location>
</feature>
<feature type="compositionally biased region" description="Polar residues" evidence="1">
    <location>
        <begin position="304"/>
        <end position="319"/>
    </location>
</feature>
<feature type="compositionally biased region" description="Polar residues" evidence="1">
    <location>
        <begin position="628"/>
        <end position="639"/>
    </location>
</feature>
<feature type="region of interest" description="Disordered" evidence="1">
    <location>
        <begin position="431"/>
        <end position="452"/>
    </location>
</feature>
<feature type="compositionally biased region" description="Basic residues" evidence="1">
    <location>
        <begin position="615"/>
        <end position="625"/>
    </location>
</feature>
<feature type="compositionally biased region" description="Acidic residues" evidence="1">
    <location>
        <begin position="659"/>
        <end position="673"/>
    </location>
</feature>
<feature type="compositionally biased region" description="Basic residues" evidence="1">
    <location>
        <begin position="582"/>
        <end position="591"/>
    </location>
</feature>
<dbReference type="EMBL" id="PUHR01000227">
    <property type="protein sequence ID" value="KAG0657792.1"/>
    <property type="molecule type" value="Genomic_DNA"/>
</dbReference>
<feature type="compositionally biased region" description="Basic and acidic residues" evidence="1">
    <location>
        <begin position="597"/>
        <end position="608"/>
    </location>
</feature>
<feature type="region of interest" description="Disordered" evidence="1">
    <location>
        <begin position="157"/>
        <end position="192"/>
    </location>
</feature>
<dbReference type="PANTHER" id="PTHR28196">
    <property type="entry name" value="NUCLEOLAR PROTEIN NET1-RELATED"/>
    <property type="match status" value="1"/>
</dbReference>
<feature type="compositionally biased region" description="Low complexity" evidence="1">
    <location>
        <begin position="648"/>
        <end position="658"/>
    </location>
</feature>